<dbReference type="InterPro" id="IPR036236">
    <property type="entry name" value="Znf_C2H2_sf"/>
</dbReference>
<proteinExistence type="predicted"/>
<feature type="domain" description="BED-type" evidence="8">
    <location>
        <begin position="16"/>
        <end position="78"/>
    </location>
</feature>
<evidence type="ECO:0000259" key="8">
    <source>
        <dbReference type="PROSITE" id="PS50808"/>
    </source>
</evidence>
<keyword evidence="4" id="KW-0805">Transcription regulation</keyword>
<dbReference type="Ensembl" id="ENSNFUT00015016546.1">
    <property type="protein sequence ID" value="ENSNFUP00015015794.1"/>
    <property type="gene ID" value="ENSNFUG00015007599.1"/>
</dbReference>
<dbReference type="InterPro" id="IPR012337">
    <property type="entry name" value="RNaseH-like_sf"/>
</dbReference>
<dbReference type="GO" id="GO:0008270">
    <property type="term" value="F:zinc ion binding"/>
    <property type="evidence" value="ECO:0007669"/>
    <property type="project" value="UniProtKB-KW"/>
</dbReference>
<evidence type="ECO:0000256" key="4">
    <source>
        <dbReference type="ARBA" id="ARBA00023015"/>
    </source>
</evidence>
<keyword evidence="2 6" id="KW-0863">Zinc-finger</keyword>
<evidence type="ECO:0000256" key="7">
    <source>
        <dbReference type="SAM" id="MobiDB-lite"/>
    </source>
</evidence>
<evidence type="ECO:0000256" key="2">
    <source>
        <dbReference type="ARBA" id="ARBA00022771"/>
    </source>
</evidence>
<evidence type="ECO:0000256" key="3">
    <source>
        <dbReference type="ARBA" id="ARBA00022833"/>
    </source>
</evidence>
<dbReference type="SUPFAM" id="SSF140996">
    <property type="entry name" value="Hermes dimerisation domain"/>
    <property type="match status" value="1"/>
</dbReference>
<dbReference type="PANTHER" id="PTHR46481">
    <property type="entry name" value="ZINC FINGER BED DOMAIN-CONTAINING PROTEIN 4"/>
    <property type="match status" value="1"/>
</dbReference>
<dbReference type="AlphaFoldDB" id="A0A8C6LD20"/>
<accession>A0A8C6LD20</accession>
<evidence type="ECO:0000256" key="1">
    <source>
        <dbReference type="ARBA" id="ARBA00022723"/>
    </source>
</evidence>
<keyword evidence="5" id="KW-0804">Transcription</keyword>
<dbReference type="GeneTree" id="ENSGT00940000158431"/>
<feature type="region of interest" description="Disordered" evidence="7">
    <location>
        <begin position="70"/>
        <end position="103"/>
    </location>
</feature>
<keyword evidence="10" id="KW-1185">Reference proteome</keyword>
<keyword evidence="1" id="KW-0479">Metal-binding</keyword>
<reference evidence="9" key="3">
    <citation type="submission" date="2025-09" db="UniProtKB">
        <authorList>
            <consortium name="Ensembl"/>
        </authorList>
    </citation>
    <scope>IDENTIFICATION</scope>
</reference>
<dbReference type="SUPFAM" id="SSF53098">
    <property type="entry name" value="Ribonuclease H-like"/>
    <property type="match status" value="1"/>
</dbReference>
<dbReference type="InterPro" id="IPR052035">
    <property type="entry name" value="ZnF_BED_domain_contain"/>
</dbReference>
<dbReference type="PANTHER" id="PTHR46481:SF4">
    <property type="entry name" value="ZINC FINGER BED DOMAIN-CONTAINING PROTEIN 4"/>
    <property type="match status" value="1"/>
</dbReference>
<sequence length="494" mass="55485">MAAASAVPEIEPPPPSFRSAVWNFFGFHVKRDPDGKRVVDKTTTVCRRCHTMLNYVSGNTTNMTVHLRRHHPDAKTSGVREKQQQPSKQQALPESFRQPFTRDSKRAKEIDRAIATFIAVDMRPFSVVDNIGFREMLRVLEPRYNLPSRTYFTETAVPALYNETKAKLETGVSAAPAVALTSDGWTSRATQSFLTVTAHYIDPEWQMKSSVLQTRLIESHATNDLAKALSEAVEDWKLVRAKGTIPVTTDNVRNIVNAVTAAGLGPQIGCFAHTINIAAQKGMAVSKVSHLLAKMRKIVTFFHRSTTGHNVLKRKQELLQLGEKKLIQDVSTRWNSTHDMMERYLEQKDAVFAAMADNTVKKNMKNINSLSDDEHTLAENLVAVMKTLKTVTIMMCEASSPTASMIMPLKISILNSMVQSDDDSPTVRDVKKNIRDDLEQRYTDPAIQHYLHKCTALDPRFKSLRHLDDATQLRIFAALNTEIVLSIEEVSIIL</sequence>
<name>A0A8C6LD20_NOTFU</name>
<dbReference type="SUPFAM" id="SSF57667">
    <property type="entry name" value="beta-beta-alpha zinc fingers"/>
    <property type="match status" value="1"/>
</dbReference>
<organism evidence="9 10">
    <name type="scientific">Nothobranchius furzeri</name>
    <name type="common">Turquoise killifish</name>
    <dbReference type="NCBI Taxonomy" id="105023"/>
    <lineage>
        <taxon>Eukaryota</taxon>
        <taxon>Metazoa</taxon>
        <taxon>Chordata</taxon>
        <taxon>Craniata</taxon>
        <taxon>Vertebrata</taxon>
        <taxon>Euteleostomi</taxon>
        <taxon>Actinopterygii</taxon>
        <taxon>Neopterygii</taxon>
        <taxon>Teleostei</taxon>
        <taxon>Neoteleostei</taxon>
        <taxon>Acanthomorphata</taxon>
        <taxon>Ovalentaria</taxon>
        <taxon>Atherinomorphae</taxon>
        <taxon>Cyprinodontiformes</taxon>
        <taxon>Nothobranchiidae</taxon>
        <taxon>Nothobranchius</taxon>
    </lineage>
</organism>
<reference evidence="9" key="2">
    <citation type="submission" date="2025-08" db="UniProtKB">
        <authorList>
            <consortium name="Ensembl"/>
        </authorList>
    </citation>
    <scope>IDENTIFICATION</scope>
</reference>
<dbReference type="SMART" id="SM00614">
    <property type="entry name" value="ZnF_BED"/>
    <property type="match status" value="1"/>
</dbReference>
<protein>
    <recommendedName>
        <fullName evidence="8">BED-type domain-containing protein</fullName>
    </recommendedName>
</protein>
<dbReference type="Pfam" id="PF02892">
    <property type="entry name" value="zf-BED"/>
    <property type="match status" value="1"/>
</dbReference>
<dbReference type="PROSITE" id="PS50808">
    <property type="entry name" value="ZF_BED"/>
    <property type="match status" value="1"/>
</dbReference>
<evidence type="ECO:0000313" key="9">
    <source>
        <dbReference type="Ensembl" id="ENSNFUP00015015794.1"/>
    </source>
</evidence>
<dbReference type="GO" id="GO:0003677">
    <property type="term" value="F:DNA binding"/>
    <property type="evidence" value="ECO:0007669"/>
    <property type="project" value="InterPro"/>
</dbReference>
<evidence type="ECO:0000313" key="10">
    <source>
        <dbReference type="Proteomes" id="UP000694548"/>
    </source>
</evidence>
<keyword evidence="3" id="KW-0862">Zinc</keyword>
<evidence type="ECO:0000256" key="6">
    <source>
        <dbReference type="PROSITE-ProRule" id="PRU00027"/>
    </source>
</evidence>
<evidence type="ECO:0000256" key="5">
    <source>
        <dbReference type="ARBA" id="ARBA00023163"/>
    </source>
</evidence>
<reference evidence="9" key="1">
    <citation type="submission" date="2014-08" db="EMBL/GenBank/DDBJ databases">
        <authorList>
            <person name="Senf B."/>
            <person name="Petzold A."/>
            <person name="Downie B.R."/>
            <person name="Koch P."/>
            <person name="Platzer M."/>
        </authorList>
    </citation>
    <scope>NUCLEOTIDE SEQUENCE [LARGE SCALE GENOMIC DNA]</scope>
    <source>
        <strain evidence="9">GRZ</strain>
    </source>
</reference>
<dbReference type="InterPro" id="IPR003656">
    <property type="entry name" value="Znf_BED"/>
</dbReference>
<dbReference type="Proteomes" id="UP000694548">
    <property type="component" value="Chromosome sgr03"/>
</dbReference>
<dbReference type="Gene3D" id="1.10.10.1070">
    <property type="entry name" value="Zinc finger, BED domain-containing"/>
    <property type="match status" value="1"/>
</dbReference>